<reference evidence="4" key="1">
    <citation type="journal article" date="2019" name="Int. J. Syst. Evol. Microbiol.">
        <title>The Global Catalogue of Microorganisms (GCM) 10K type strain sequencing project: providing services to taxonomists for standard genome sequencing and annotation.</title>
        <authorList>
            <consortium name="The Broad Institute Genomics Platform"/>
            <consortium name="The Broad Institute Genome Sequencing Center for Infectious Disease"/>
            <person name="Wu L."/>
            <person name="Ma J."/>
        </authorList>
    </citation>
    <scope>NUCLEOTIDE SEQUENCE [LARGE SCALE GENOMIC DNA]</scope>
    <source>
        <strain evidence="4">JCM 17927</strain>
    </source>
</reference>
<feature type="domain" description="Peptidase M1 membrane alanine aminopeptidase" evidence="1">
    <location>
        <begin position="313"/>
        <end position="453"/>
    </location>
</feature>
<accession>A0ABP8N6Q5</accession>
<dbReference type="PANTHER" id="PTHR11533">
    <property type="entry name" value="PROTEASE M1 ZINC METALLOPROTEASE"/>
    <property type="match status" value="1"/>
</dbReference>
<feature type="domain" description="Aminopeptidase N-like N-terminal" evidence="2">
    <location>
        <begin position="40"/>
        <end position="216"/>
    </location>
</feature>
<evidence type="ECO:0000313" key="3">
    <source>
        <dbReference type="EMBL" id="GAA4462251.1"/>
    </source>
</evidence>
<dbReference type="InterPro" id="IPR027268">
    <property type="entry name" value="Peptidase_M4/M1_CTD_sf"/>
</dbReference>
<dbReference type="Pfam" id="PF01433">
    <property type="entry name" value="Peptidase_M1"/>
    <property type="match status" value="1"/>
</dbReference>
<organism evidence="3 4">
    <name type="scientific">Nibrella saemangeumensis</name>
    <dbReference type="NCBI Taxonomy" id="1084526"/>
    <lineage>
        <taxon>Bacteria</taxon>
        <taxon>Pseudomonadati</taxon>
        <taxon>Bacteroidota</taxon>
        <taxon>Cytophagia</taxon>
        <taxon>Cytophagales</taxon>
        <taxon>Spirosomataceae</taxon>
        <taxon>Nibrella</taxon>
    </lineage>
</organism>
<dbReference type="CDD" id="cd09603">
    <property type="entry name" value="M1_APN_like"/>
    <property type="match status" value="1"/>
</dbReference>
<dbReference type="InterPro" id="IPR045357">
    <property type="entry name" value="Aminopeptidase_N-like_N"/>
</dbReference>
<dbReference type="InterPro" id="IPR042097">
    <property type="entry name" value="Aminopeptidase_N-like_N_sf"/>
</dbReference>
<name>A0ABP8N6Q5_9BACT</name>
<dbReference type="InterPro" id="IPR050344">
    <property type="entry name" value="Peptidase_M1_aminopeptidases"/>
</dbReference>
<dbReference type="Pfam" id="PF17900">
    <property type="entry name" value="Peptidase_M1_N"/>
    <property type="match status" value="1"/>
</dbReference>
<dbReference type="PANTHER" id="PTHR11533:SF174">
    <property type="entry name" value="PUROMYCIN-SENSITIVE AMINOPEPTIDASE-RELATED"/>
    <property type="match status" value="1"/>
</dbReference>
<comment type="caution">
    <text evidence="3">The sequence shown here is derived from an EMBL/GenBank/DDBJ whole genome shotgun (WGS) entry which is preliminary data.</text>
</comment>
<gene>
    <name evidence="3" type="ORF">GCM10023189_38690</name>
</gene>
<dbReference type="EMBL" id="BAABHD010000068">
    <property type="protein sequence ID" value="GAA4462251.1"/>
    <property type="molecule type" value="Genomic_DNA"/>
</dbReference>
<evidence type="ECO:0000259" key="2">
    <source>
        <dbReference type="Pfam" id="PF17900"/>
    </source>
</evidence>
<proteinExistence type="predicted"/>
<protein>
    <submittedName>
        <fullName evidence="3">M1 family metallopeptidase</fullName>
    </submittedName>
</protein>
<dbReference type="InterPro" id="IPR014782">
    <property type="entry name" value="Peptidase_M1_dom"/>
</dbReference>
<dbReference type="SUPFAM" id="SSF55486">
    <property type="entry name" value="Metalloproteases ('zincins'), catalytic domain"/>
    <property type="match status" value="1"/>
</dbReference>
<evidence type="ECO:0000259" key="1">
    <source>
        <dbReference type="Pfam" id="PF01433"/>
    </source>
</evidence>
<sequence>MFCSLISFAQQPDSTYRFTRQDSLRGGQRSERTGYDVTFYDLNLNVNPATRTIDGSNTIRYRVKEPFRRMQIDLFGNMQIAAIMQNGQKLPFKRDGNAVFVDMKDAQPVGQLREVKVTYSGSPQVAKNPPWDGGFVWRQDPNGKPWVTVTCQSTGASLWWPCKDHPSDEPDSMRITCRVPNGLTCVSNGTLQTRRPARTAGQTEFIWTVRYPINTYNVTLNIANYAYFKDEYRSLDRQALPLNYYVLPHNLEKAKSHFEQVKAMLDCYEKYFGKFPFWRDGYKLVETPYWGMEHQTAIAYGNNYRNTPFGFDFIIIHESGHEYFGNSLSAGDSGEMWIHEAFATYAEALYMECTHSIPKAIEYLNVQRKLIKNQYPMLGPLGVNYQHKDTDIYYKGSWMLHTLRHAVDNDNVWFKALKALATEKKLSIVTTDEVIDFLELKTQVDLQSIADQYLKYTGIPVLEYKVLAKSDKQWEVRHRWVADTEGFNLPVKVRFGFGEWQTIYPKTEWSATNVKFSSGWINFNTDYGLFNIRQVRLE</sequence>
<dbReference type="SUPFAM" id="SSF63737">
    <property type="entry name" value="Leukotriene A4 hydrolase N-terminal domain"/>
    <property type="match status" value="1"/>
</dbReference>
<dbReference type="Gene3D" id="1.10.390.10">
    <property type="entry name" value="Neutral Protease Domain 2"/>
    <property type="match status" value="1"/>
</dbReference>
<keyword evidence="4" id="KW-1185">Reference proteome</keyword>
<dbReference type="Proteomes" id="UP001501175">
    <property type="component" value="Unassembled WGS sequence"/>
</dbReference>
<evidence type="ECO:0000313" key="4">
    <source>
        <dbReference type="Proteomes" id="UP001501175"/>
    </source>
</evidence>
<dbReference type="Gene3D" id="2.60.40.1730">
    <property type="entry name" value="tricorn interacting facor f3 domain"/>
    <property type="match status" value="1"/>
</dbReference>